<feature type="transmembrane region" description="Helical" evidence="1">
    <location>
        <begin position="75"/>
        <end position="98"/>
    </location>
</feature>
<feature type="transmembrane region" description="Helical" evidence="1">
    <location>
        <begin position="184"/>
        <end position="200"/>
    </location>
</feature>
<dbReference type="Proteomes" id="UP000250369">
    <property type="component" value="Unassembled WGS sequence"/>
</dbReference>
<feature type="transmembrane region" description="Helical" evidence="1">
    <location>
        <begin position="12"/>
        <end position="33"/>
    </location>
</feature>
<dbReference type="OrthoDB" id="129479at2"/>
<reference evidence="2 3" key="1">
    <citation type="journal article" date="2009" name="Int. J. Syst. Evol. Microbiol.">
        <title>Paenibacillus contaminans sp. nov., isolated from a contaminated laboratory plate.</title>
        <authorList>
            <person name="Chou J.H."/>
            <person name="Lee J.H."/>
            <person name="Lin M.C."/>
            <person name="Chang P.S."/>
            <person name="Arun A.B."/>
            <person name="Young C.C."/>
            <person name="Chen W.M."/>
        </authorList>
    </citation>
    <scope>NUCLEOTIDE SEQUENCE [LARGE SCALE GENOMIC DNA]</scope>
    <source>
        <strain evidence="2 3">CKOBP-6</strain>
    </source>
</reference>
<proteinExistence type="predicted"/>
<dbReference type="AlphaFoldDB" id="A0A329MGI1"/>
<evidence type="ECO:0000256" key="1">
    <source>
        <dbReference type="SAM" id="Phobius"/>
    </source>
</evidence>
<keyword evidence="1" id="KW-0472">Membrane</keyword>
<accession>A0A329MGI1</accession>
<feature type="transmembrane region" description="Helical" evidence="1">
    <location>
        <begin position="385"/>
        <end position="404"/>
    </location>
</feature>
<feature type="transmembrane region" description="Helical" evidence="1">
    <location>
        <begin position="206"/>
        <end position="222"/>
    </location>
</feature>
<feature type="transmembrane region" description="Helical" evidence="1">
    <location>
        <begin position="411"/>
        <end position="435"/>
    </location>
</feature>
<evidence type="ECO:0000313" key="3">
    <source>
        <dbReference type="Proteomes" id="UP000250369"/>
    </source>
</evidence>
<evidence type="ECO:0008006" key="4">
    <source>
        <dbReference type="Google" id="ProtNLM"/>
    </source>
</evidence>
<name>A0A329MGI1_9BACL</name>
<feature type="transmembrane region" description="Helical" evidence="1">
    <location>
        <begin position="447"/>
        <end position="472"/>
    </location>
</feature>
<keyword evidence="1" id="KW-1133">Transmembrane helix</keyword>
<dbReference type="RefSeq" id="WP_113033259.1">
    <property type="nucleotide sequence ID" value="NZ_QMFB01000014.1"/>
</dbReference>
<dbReference type="EMBL" id="QMFB01000014">
    <property type="protein sequence ID" value="RAV19051.1"/>
    <property type="molecule type" value="Genomic_DNA"/>
</dbReference>
<comment type="caution">
    <text evidence="2">The sequence shown here is derived from an EMBL/GenBank/DDBJ whole genome shotgun (WGS) entry which is preliminary data.</text>
</comment>
<organism evidence="2 3">
    <name type="scientific">Paenibacillus contaminans</name>
    <dbReference type="NCBI Taxonomy" id="450362"/>
    <lineage>
        <taxon>Bacteria</taxon>
        <taxon>Bacillati</taxon>
        <taxon>Bacillota</taxon>
        <taxon>Bacilli</taxon>
        <taxon>Bacillales</taxon>
        <taxon>Paenibacillaceae</taxon>
        <taxon>Paenibacillus</taxon>
    </lineage>
</organism>
<feature type="transmembrane region" description="Helical" evidence="1">
    <location>
        <begin position="104"/>
        <end position="123"/>
    </location>
</feature>
<gene>
    <name evidence="2" type="ORF">DQG23_23210</name>
</gene>
<feature type="transmembrane region" description="Helical" evidence="1">
    <location>
        <begin position="159"/>
        <end position="177"/>
    </location>
</feature>
<sequence>MWKKLLRLENAVLLAAAVIIVCLLMVKPLVGIANNGDFERIMGTVGLADLQPEEPFAEKYFTYFHSQYAISHVGLGGYISTQLIPVFIAAGINLAVFSRELFDIRFLAALYAALFMGALYLLMRWGRTASKTVNVVLAVLLVFVFADIGYMAYFNSLFGEATTFVFLLLTIGFGLALSRKSDHPSIGLLVCFFASAFMLVGSKIQYAPAGIVLALLGFRLWGLRSDRKWRRTAAGLSALLVIASAGFYLSAPKEISSINKYQTVFFGILKDSPTPEKDLEALGISPKLAVLAGTNYFTPDTPIKQNDPQLKEEFYDKISHFKVLGFYLTHPGRFVQKLERAAENSMFIRPYYLGNYEKAEGKPAGAVSLAFSSWSEFKKDALPNSLLSVVVLYIIYYGGLLVFWKLNTSRFLRLAAEMMAAVGAVGAMAFVTPLIGDGEADLGKHLFLYTLCYDVMAVAIITGAVATAVHFVSGRSQMRLTGSAR</sequence>
<evidence type="ECO:0000313" key="2">
    <source>
        <dbReference type="EMBL" id="RAV19051.1"/>
    </source>
</evidence>
<feature type="transmembrane region" description="Helical" evidence="1">
    <location>
        <begin position="234"/>
        <end position="251"/>
    </location>
</feature>
<protein>
    <recommendedName>
        <fullName evidence="4">Glycosyltransferase RgtA/B/C/D-like domain-containing protein</fullName>
    </recommendedName>
</protein>
<keyword evidence="1" id="KW-0812">Transmembrane</keyword>
<feature type="transmembrane region" description="Helical" evidence="1">
    <location>
        <begin position="135"/>
        <end position="153"/>
    </location>
</feature>
<keyword evidence="3" id="KW-1185">Reference proteome</keyword>